<dbReference type="PIRSF" id="PIRSF000535">
    <property type="entry name" value="1PFK/6PFK/LacC"/>
    <property type="match status" value="1"/>
</dbReference>
<dbReference type="KEGG" id="fgg:FSB75_19040"/>
<evidence type="ECO:0000256" key="2">
    <source>
        <dbReference type="ARBA" id="ARBA00022679"/>
    </source>
</evidence>
<accession>A0A5B8UMK8</accession>
<sequence length="318" mass="33788">MIVTLTLNPALDKSTGVAQLMPEKKMRCSDVLIEAGGGGINVSKAVKELGGESLAVFFAGGLNGETVTQLLKEKDIAVKAIPIKGDTRENFVVNETATARQYRFVMPGPSICKDELKTIEETIFGLPQISFLVCSGSLPPGADASFLGRLALIAKKKGVKFIADSSGAALETIMKNGAYLVKPNLTELCFLAGKEYLEPSEIATFAKAVFHQSNCEAIIVSMGPSGAMLVTKDGAKEFHAPTVKRQTTVGAGDSMVAGIVWMLGKEESLENAVQFGIACGTAATVNKGTQLFKKADALKFYEWMKQNSAAIHDCNEAL</sequence>
<name>A0A5B8UMK8_9BACT</name>
<keyword evidence="4 8" id="KW-0418">Kinase</keyword>
<dbReference type="InterPro" id="IPR017583">
    <property type="entry name" value="Tagatose/fructose_Pkinase"/>
</dbReference>
<dbReference type="PANTHER" id="PTHR46566">
    <property type="entry name" value="1-PHOSPHOFRUCTOKINASE-RELATED"/>
    <property type="match status" value="1"/>
</dbReference>
<comment type="similarity">
    <text evidence="1">Belongs to the carbohydrate kinase PfkB family.</text>
</comment>
<dbReference type="GO" id="GO:0003872">
    <property type="term" value="F:6-phosphofructokinase activity"/>
    <property type="evidence" value="ECO:0007669"/>
    <property type="project" value="TreeGrafter"/>
</dbReference>
<dbReference type="PANTHER" id="PTHR46566:SF2">
    <property type="entry name" value="ATP-DEPENDENT 6-PHOSPHOFRUCTOKINASE ISOZYME 2"/>
    <property type="match status" value="1"/>
</dbReference>
<dbReference type="OrthoDB" id="9801219at2"/>
<evidence type="ECO:0000256" key="1">
    <source>
        <dbReference type="ARBA" id="ARBA00010688"/>
    </source>
</evidence>
<dbReference type="InterPro" id="IPR029056">
    <property type="entry name" value="Ribokinase-like"/>
</dbReference>
<dbReference type="InterPro" id="IPR002173">
    <property type="entry name" value="Carboh/pur_kinase_PfkB_CS"/>
</dbReference>
<dbReference type="AlphaFoldDB" id="A0A5B8UMK8"/>
<evidence type="ECO:0000256" key="3">
    <source>
        <dbReference type="ARBA" id="ARBA00022741"/>
    </source>
</evidence>
<reference evidence="8 9" key="1">
    <citation type="journal article" date="2015" name="Int. J. Syst. Evol. Microbiol.">
        <title>Flavisolibacter ginsenosidimutans sp. nov., with ginsenoside-converting activity isolated from soil used for cultivating ginseng.</title>
        <authorList>
            <person name="Zhao Y."/>
            <person name="Liu Q."/>
            <person name="Kang M.S."/>
            <person name="Jin F."/>
            <person name="Yu H."/>
            <person name="Im W.T."/>
        </authorList>
    </citation>
    <scope>NUCLEOTIDE SEQUENCE [LARGE SCALE GENOMIC DNA]</scope>
    <source>
        <strain evidence="8 9">Gsoil 636</strain>
    </source>
</reference>
<dbReference type="InterPro" id="IPR011611">
    <property type="entry name" value="PfkB_dom"/>
</dbReference>
<evidence type="ECO:0000256" key="5">
    <source>
        <dbReference type="ARBA" id="ARBA00022840"/>
    </source>
</evidence>
<evidence type="ECO:0000256" key="6">
    <source>
        <dbReference type="PIRNR" id="PIRNR000535"/>
    </source>
</evidence>
<dbReference type="EMBL" id="CP042433">
    <property type="protein sequence ID" value="QEC57911.1"/>
    <property type="molecule type" value="Genomic_DNA"/>
</dbReference>
<dbReference type="GO" id="GO:0005829">
    <property type="term" value="C:cytosol"/>
    <property type="evidence" value="ECO:0007669"/>
    <property type="project" value="TreeGrafter"/>
</dbReference>
<keyword evidence="5" id="KW-0067">ATP-binding</keyword>
<dbReference type="NCBIfam" id="TIGR03168">
    <property type="entry name" value="1-PFK"/>
    <property type="match status" value="1"/>
</dbReference>
<dbReference type="SUPFAM" id="SSF53613">
    <property type="entry name" value="Ribokinase-like"/>
    <property type="match status" value="1"/>
</dbReference>
<dbReference type="Proteomes" id="UP000321204">
    <property type="component" value="Chromosome"/>
</dbReference>
<evidence type="ECO:0000313" key="9">
    <source>
        <dbReference type="Proteomes" id="UP000321204"/>
    </source>
</evidence>
<keyword evidence="3" id="KW-0547">Nucleotide-binding</keyword>
<evidence type="ECO:0000256" key="4">
    <source>
        <dbReference type="ARBA" id="ARBA00022777"/>
    </source>
</evidence>
<dbReference type="RefSeq" id="WP_146790727.1">
    <property type="nucleotide sequence ID" value="NZ_BAABIO010000003.1"/>
</dbReference>
<dbReference type="Pfam" id="PF00294">
    <property type="entry name" value="PfkB"/>
    <property type="match status" value="1"/>
</dbReference>
<evidence type="ECO:0000259" key="7">
    <source>
        <dbReference type="Pfam" id="PF00294"/>
    </source>
</evidence>
<dbReference type="CDD" id="cd01164">
    <property type="entry name" value="FruK_PfkB_like"/>
    <property type="match status" value="1"/>
</dbReference>
<organism evidence="8 9">
    <name type="scientific">Flavisolibacter ginsenosidimutans</name>
    <dbReference type="NCBI Taxonomy" id="661481"/>
    <lineage>
        <taxon>Bacteria</taxon>
        <taxon>Pseudomonadati</taxon>
        <taxon>Bacteroidota</taxon>
        <taxon>Chitinophagia</taxon>
        <taxon>Chitinophagales</taxon>
        <taxon>Chitinophagaceae</taxon>
        <taxon>Flavisolibacter</taxon>
    </lineage>
</organism>
<keyword evidence="2 6" id="KW-0808">Transferase</keyword>
<gene>
    <name evidence="8" type="ORF">FSB75_19040</name>
</gene>
<proteinExistence type="inferred from homology"/>
<protein>
    <submittedName>
        <fullName evidence="8">1-phosphofructokinase family hexose kinase</fullName>
    </submittedName>
</protein>
<keyword evidence="9" id="KW-1185">Reference proteome</keyword>
<dbReference type="Gene3D" id="3.40.1190.20">
    <property type="match status" value="1"/>
</dbReference>
<dbReference type="PROSITE" id="PS00583">
    <property type="entry name" value="PFKB_KINASES_1"/>
    <property type="match status" value="1"/>
</dbReference>
<feature type="domain" description="Carbohydrate kinase PfkB" evidence="7">
    <location>
        <begin position="22"/>
        <end position="291"/>
    </location>
</feature>
<dbReference type="GO" id="GO:0005524">
    <property type="term" value="F:ATP binding"/>
    <property type="evidence" value="ECO:0007669"/>
    <property type="project" value="UniProtKB-KW"/>
</dbReference>
<evidence type="ECO:0000313" key="8">
    <source>
        <dbReference type="EMBL" id="QEC57911.1"/>
    </source>
</evidence>
<dbReference type="FunFam" id="3.40.1190.20:FF:000001">
    <property type="entry name" value="Phosphofructokinase"/>
    <property type="match status" value="1"/>
</dbReference>